<accession>A0A547PPS7</accession>
<evidence type="ECO:0000259" key="1">
    <source>
        <dbReference type="SMART" id="SM01043"/>
    </source>
</evidence>
<dbReference type="PANTHER" id="PTHR35807">
    <property type="entry name" value="TRANSCRIPTIONAL REGULATOR REDD-RELATED"/>
    <property type="match status" value="1"/>
</dbReference>
<dbReference type="EMBL" id="VFSV01000031">
    <property type="protein sequence ID" value="TRD16120.1"/>
    <property type="molecule type" value="Genomic_DNA"/>
</dbReference>
<dbReference type="Gene3D" id="1.25.40.10">
    <property type="entry name" value="Tetratricopeptide repeat domain"/>
    <property type="match status" value="1"/>
</dbReference>
<dbReference type="RefSeq" id="WP_142835559.1">
    <property type="nucleotide sequence ID" value="NZ_VFSV01000031.1"/>
</dbReference>
<evidence type="ECO:0000313" key="3">
    <source>
        <dbReference type="Proteomes" id="UP000318590"/>
    </source>
</evidence>
<dbReference type="Pfam" id="PF03704">
    <property type="entry name" value="BTAD"/>
    <property type="match status" value="1"/>
</dbReference>
<dbReference type="Proteomes" id="UP000318590">
    <property type="component" value="Unassembled WGS sequence"/>
</dbReference>
<proteinExistence type="predicted"/>
<sequence>MADPARPRISFRLLGPFSVWKDDRTMDRNLGLPARLLLISLLTQRDQRQRREALMEQIWPEGKAPSRKAFNTVLWRLRQFLEALDGVTLSCEKDSLRLRLADNATVDCDTLQYAASAIPEDLAEATAAQLADLDAAVASWRGPFSEGQYEDWVLVQRERYHNLLIQSLGLLMRAAGQKRQFERALDYGLRILAQDPFRENVHCEVMWLCVLTGQRARALTLHSQFCAALQSEMGIGSMPETRALAEYIRTGLETAPTNIAPSEIDKRGSRLQAPVHRYESFLSAVERSRADVYRALQELHPAN</sequence>
<dbReference type="OrthoDB" id="190810at2"/>
<evidence type="ECO:0000313" key="2">
    <source>
        <dbReference type="EMBL" id="TRD16120.1"/>
    </source>
</evidence>
<name>A0A547PPS7_9RHOB</name>
<dbReference type="SMART" id="SM01043">
    <property type="entry name" value="BTAD"/>
    <property type="match status" value="1"/>
</dbReference>
<dbReference type="SUPFAM" id="SSF48452">
    <property type="entry name" value="TPR-like"/>
    <property type="match status" value="1"/>
</dbReference>
<reference evidence="2 3" key="1">
    <citation type="submission" date="2019-06" db="EMBL/GenBank/DDBJ databases">
        <title>Paenimaribius caenipelagi gen. nov., sp. nov., isolated from a tidal flat.</title>
        <authorList>
            <person name="Yoon J.-H."/>
        </authorList>
    </citation>
    <scope>NUCLEOTIDE SEQUENCE [LARGE SCALE GENOMIC DNA]</scope>
    <source>
        <strain evidence="2 3">JBTF-M29</strain>
    </source>
</reference>
<dbReference type="InterPro" id="IPR011990">
    <property type="entry name" value="TPR-like_helical_dom_sf"/>
</dbReference>
<feature type="domain" description="Bacterial transcriptional activator" evidence="1">
    <location>
        <begin position="106"/>
        <end position="249"/>
    </location>
</feature>
<organism evidence="2 3">
    <name type="scientific">Palleronia caenipelagi</name>
    <dbReference type="NCBI Taxonomy" id="2489174"/>
    <lineage>
        <taxon>Bacteria</taxon>
        <taxon>Pseudomonadati</taxon>
        <taxon>Pseudomonadota</taxon>
        <taxon>Alphaproteobacteria</taxon>
        <taxon>Rhodobacterales</taxon>
        <taxon>Roseobacteraceae</taxon>
        <taxon>Palleronia</taxon>
    </lineage>
</organism>
<dbReference type="InterPro" id="IPR051677">
    <property type="entry name" value="AfsR-DnrI-RedD_regulator"/>
</dbReference>
<dbReference type="InterPro" id="IPR016032">
    <property type="entry name" value="Sig_transdc_resp-reg_C-effctor"/>
</dbReference>
<comment type="caution">
    <text evidence="2">The sequence shown here is derived from an EMBL/GenBank/DDBJ whole genome shotgun (WGS) entry which is preliminary data.</text>
</comment>
<dbReference type="InterPro" id="IPR005158">
    <property type="entry name" value="BTAD"/>
</dbReference>
<dbReference type="GO" id="GO:0006355">
    <property type="term" value="P:regulation of DNA-templated transcription"/>
    <property type="evidence" value="ECO:0007669"/>
    <property type="project" value="InterPro"/>
</dbReference>
<dbReference type="GO" id="GO:0003677">
    <property type="term" value="F:DNA binding"/>
    <property type="evidence" value="ECO:0007669"/>
    <property type="project" value="InterPro"/>
</dbReference>
<dbReference type="InterPro" id="IPR036388">
    <property type="entry name" value="WH-like_DNA-bd_sf"/>
</dbReference>
<dbReference type="AlphaFoldDB" id="A0A547PPS7"/>
<dbReference type="SUPFAM" id="SSF46894">
    <property type="entry name" value="C-terminal effector domain of the bipartite response regulators"/>
    <property type="match status" value="1"/>
</dbReference>
<dbReference type="Gene3D" id="1.10.10.10">
    <property type="entry name" value="Winged helix-like DNA-binding domain superfamily/Winged helix DNA-binding domain"/>
    <property type="match status" value="1"/>
</dbReference>
<keyword evidence="3" id="KW-1185">Reference proteome</keyword>
<protein>
    <recommendedName>
        <fullName evidence="1">Bacterial transcriptional activator domain-containing protein</fullName>
    </recommendedName>
</protein>
<gene>
    <name evidence="2" type="ORF">FEV53_14645</name>
</gene>